<dbReference type="AlphaFoldDB" id="A0A543CNK2"/>
<proteinExistence type="predicted"/>
<protein>
    <submittedName>
        <fullName evidence="1">Uncharacterized protein</fullName>
    </submittedName>
</protein>
<dbReference type="RefSeq" id="WP_141957104.1">
    <property type="nucleotide sequence ID" value="NZ_VFOZ01000001.1"/>
</dbReference>
<dbReference type="OrthoDB" id="3481775at2"/>
<name>A0A543CNK2_9ACTN</name>
<reference evidence="1 2" key="1">
    <citation type="submission" date="2019-06" db="EMBL/GenBank/DDBJ databases">
        <title>Sequencing the genomes of 1000 actinobacteria strains.</title>
        <authorList>
            <person name="Klenk H.-P."/>
        </authorList>
    </citation>
    <scope>NUCLEOTIDE SEQUENCE [LARGE SCALE GENOMIC DNA]</scope>
    <source>
        <strain evidence="1 2">DSM 102200</strain>
    </source>
</reference>
<organism evidence="1 2">
    <name type="scientific">Actinoallomurus bryophytorum</name>
    <dbReference type="NCBI Taxonomy" id="1490222"/>
    <lineage>
        <taxon>Bacteria</taxon>
        <taxon>Bacillati</taxon>
        <taxon>Actinomycetota</taxon>
        <taxon>Actinomycetes</taxon>
        <taxon>Streptosporangiales</taxon>
        <taxon>Thermomonosporaceae</taxon>
        <taxon>Actinoallomurus</taxon>
    </lineage>
</organism>
<comment type="caution">
    <text evidence="1">The sequence shown here is derived from an EMBL/GenBank/DDBJ whole genome shotgun (WGS) entry which is preliminary data.</text>
</comment>
<accession>A0A543CNK2</accession>
<evidence type="ECO:0000313" key="1">
    <source>
        <dbReference type="EMBL" id="TQL98517.1"/>
    </source>
</evidence>
<gene>
    <name evidence="1" type="ORF">FB559_4143</name>
</gene>
<dbReference type="Proteomes" id="UP000316096">
    <property type="component" value="Unassembled WGS sequence"/>
</dbReference>
<dbReference type="EMBL" id="VFOZ01000001">
    <property type="protein sequence ID" value="TQL98517.1"/>
    <property type="molecule type" value="Genomic_DNA"/>
</dbReference>
<evidence type="ECO:0000313" key="2">
    <source>
        <dbReference type="Proteomes" id="UP000316096"/>
    </source>
</evidence>
<keyword evidence="2" id="KW-1185">Reference proteome</keyword>
<sequence>MEINTPPAAESADQLVSRLATMCGRAGLVADIIEPSTKIRINTPNGNEHLAETVTLKPDADDVLTWWWSWDRPICPARDVDCAVTALIRVVAGTRA</sequence>